<evidence type="ECO:0000313" key="6">
    <source>
        <dbReference type="EMBL" id="MBB5377354.1"/>
    </source>
</evidence>
<evidence type="ECO:0000313" key="7">
    <source>
        <dbReference type="Proteomes" id="UP000539473"/>
    </source>
</evidence>
<keyword evidence="2" id="KW-0378">Hydrolase</keyword>
<feature type="domain" description="Calcineurin-like phosphoesterase" evidence="4">
    <location>
        <begin position="40"/>
        <end position="261"/>
    </location>
</feature>
<reference evidence="8" key="2">
    <citation type="journal article" date="2019" name="Int. J. Syst. Evol. Microbiol.">
        <title>The Global Catalogue of Microorganisms (GCM) 10K type strain sequencing project: providing services to taxonomists for standard genome sequencing and annotation.</title>
        <authorList>
            <consortium name="The Broad Institute Genomics Platform"/>
            <consortium name="The Broad Institute Genome Sequencing Center for Infectious Disease"/>
            <person name="Wu L."/>
            <person name="Ma J."/>
        </authorList>
    </citation>
    <scope>NUCLEOTIDE SEQUENCE [LARGE SCALE GENOMIC DNA]</scope>
    <source>
        <strain evidence="8">CGMCC 1.18437</strain>
    </source>
</reference>
<dbReference type="RefSeq" id="WP_184112842.1">
    <property type="nucleotide sequence ID" value="NZ_BNAJ01000007.1"/>
</dbReference>
<dbReference type="Gene3D" id="3.60.21.10">
    <property type="match status" value="1"/>
</dbReference>
<evidence type="ECO:0000313" key="8">
    <source>
        <dbReference type="Proteomes" id="UP000619376"/>
    </source>
</evidence>
<sequence length="340" mass="35829">MRFLVALPLLLAACAPAVFPARTLPDTVAALPFAADTAHLRVVVMGDQGTGTDVQWRVAAAMREVCAAQGCDLGVALGDNFYPAGPKSLDSTLFRDRFEVPYGPLKVPFLVVPGNHDESWLFGGDGADSRGADVQVAYAKVNPQWVMPARTYRAPVGTLAEFFAVDTSPLAAYLPPRRADERQGGAWDVAQRAWLTGALAASHARWKLVLGHHPLFSNSAHGDAGQYDGLGLSFQRGDGVRQLYTLACGRADLLLSGHDHALEVFGPQPECPGTWTAVSGAAGKPSSPGGGTRAAAFEAYGKPGFMVLDVTPDALTVQVYMLDGAGAAVLAHTQVITPRP</sequence>
<dbReference type="PANTHER" id="PTHR10161">
    <property type="entry name" value="TARTRATE-RESISTANT ACID PHOSPHATASE TYPE 5"/>
    <property type="match status" value="1"/>
</dbReference>
<dbReference type="InterPro" id="IPR004843">
    <property type="entry name" value="Calcineurin-like_PHP"/>
</dbReference>
<evidence type="ECO:0000256" key="3">
    <source>
        <dbReference type="SAM" id="SignalP"/>
    </source>
</evidence>
<feature type="signal peptide" evidence="3">
    <location>
        <begin position="1"/>
        <end position="20"/>
    </location>
</feature>
<dbReference type="Proteomes" id="UP000619376">
    <property type="component" value="Unassembled WGS sequence"/>
</dbReference>
<dbReference type="Pfam" id="PF00149">
    <property type="entry name" value="Metallophos"/>
    <property type="match status" value="1"/>
</dbReference>
<dbReference type="EMBL" id="BNAJ01000007">
    <property type="protein sequence ID" value="GHF49830.1"/>
    <property type="molecule type" value="Genomic_DNA"/>
</dbReference>
<proteinExistence type="predicted"/>
<name>A0A7W8KIV9_9DEIO</name>
<keyword evidence="1 3" id="KW-0732">Signal</keyword>
<reference evidence="5" key="4">
    <citation type="submission" date="2024-05" db="EMBL/GenBank/DDBJ databases">
        <authorList>
            <person name="Sun Q."/>
            <person name="Zhou Y."/>
        </authorList>
    </citation>
    <scope>NUCLEOTIDE SEQUENCE</scope>
    <source>
        <strain evidence="5">CGMCC 1.18437</strain>
    </source>
</reference>
<comment type="caution">
    <text evidence="6">The sequence shown here is derived from an EMBL/GenBank/DDBJ whole genome shotgun (WGS) entry which is preliminary data.</text>
</comment>
<dbReference type="SUPFAM" id="SSF56300">
    <property type="entry name" value="Metallo-dependent phosphatases"/>
    <property type="match status" value="1"/>
</dbReference>
<keyword evidence="8" id="KW-1185">Reference proteome</keyword>
<reference evidence="5" key="1">
    <citation type="journal article" date="2014" name="Int. J. Syst. Evol. Microbiol.">
        <title>Complete genome of a new Firmicutes species belonging to the dominant human colonic microbiota ('Ruminococcus bicirculans') reveals two chromosomes and a selective capacity to utilize plant glucans.</title>
        <authorList>
            <consortium name="NISC Comparative Sequencing Program"/>
            <person name="Wegmann U."/>
            <person name="Louis P."/>
            <person name="Goesmann A."/>
            <person name="Henrissat B."/>
            <person name="Duncan S.H."/>
            <person name="Flint H.J."/>
        </authorList>
    </citation>
    <scope>NUCLEOTIDE SEQUENCE</scope>
    <source>
        <strain evidence="5">CGMCC 1.18437</strain>
    </source>
</reference>
<reference evidence="6 7" key="3">
    <citation type="submission" date="2020-08" db="EMBL/GenBank/DDBJ databases">
        <title>Genomic Encyclopedia of Type Strains, Phase IV (KMG-IV): sequencing the most valuable type-strain genomes for metagenomic binning, comparative biology and taxonomic classification.</title>
        <authorList>
            <person name="Goeker M."/>
        </authorList>
    </citation>
    <scope>NUCLEOTIDE SEQUENCE [LARGE SCALE GENOMIC DNA]</scope>
    <source>
        <strain evidence="6 7">DSM 27521</strain>
    </source>
</reference>
<dbReference type="EMBL" id="JACHFK010000007">
    <property type="protein sequence ID" value="MBB5377354.1"/>
    <property type="molecule type" value="Genomic_DNA"/>
</dbReference>
<dbReference type="Proteomes" id="UP000539473">
    <property type="component" value="Unassembled WGS sequence"/>
</dbReference>
<dbReference type="GO" id="GO:0016787">
    <property type="term" value="F:hydrolase activity"/>
    <property type="evidence" value="ECO:0007669"/>
    <property type="project" value="UniProtKB-KW"/>
</dbReference>
<accession>A0A7W8KIV9</accession>
<feature type="chain" id="PRO_5030847353" evidence="3">
    <location>
        <begin position="21"/>
        <end position="340"/>
    </location>
</feature>
<evidence type="ECO:0000259" key="4">
    <source>
        <dbReference type="Pfam" id="PF00149"/>
    </source>
</evidence>
<evidence type="ECO:0000256" key="2">
    <source>
        <dbReference type="ARBA" id="ARBA00022801"/>
    </source>
</evidence>
<dbReference type="InterPro" id="IPR051558">
    <property type="entry name" value="Metallophosphoesterase_PAP"/>
</dbReference>
<dbReference type="PANTHER" id="PTHR10161:SF14">
    <property type="entry name" value="TARTRATE-RESISTANT ACID PHOSPHATASE TYPE 5"/>
    <property type="match status" value="1"/>
</dbReference>
<gene>
    <name evidence="5" type="ORF">GCM10017781_27800</name>
    <name evidence="6" type="ORF">HNQ07_002846</name>
</gene>
<dbReference type="AlphaFoldDB" id="A0A7W8KIV9"/>
<protein>
    <submittedName>
        <fullName evidence="5">Acid phosphatase</fullName>
    </submittedName>
</protein>
<evidence type="ECO:0000313" key="5">
    <source>
        <dbReference type="EMBL" id="GHF49830.1"/>
    </source>
</evidence>
<dbReference type="InterPro" id="IPR029052">
    <property type="entry name" value="Metallo-depent_PP-like"/>
</dbReference>
<organism evidence="6 7">
    <name type="scientific">Deinococcus metalli</name>
    <dbReference type="NCBI Taxonomy" id="1141878"/>
    <lineage>
        <taxon>Bacteria</taxon>
        <taxon>Thermotogati</taxon>
        <taxon>Deinococcota</taxon>
        <taxon>Deinococci</taxon>
        <taxon>Deinococcales</taxon>
        <taxon>Deinococcaceae</taxon>
        <taxon>Deinococcus</taxon>
    </lineage>
</organism>
<evidence type="ECO:0000256" key="1">
    <source>
        <dbReference type="ARBA" id="ARBA00022729"/>
    </source>
</evidence>